<name>A0ACC2C094_DIPCM</name>
<reference evidence="2" key="1">
    <citation type="journal article" date="2024" name="Proc. Natl. Acad. Sci. U.S.A.">
        <title>Extraordinary preservation of gene collinearity over three hundred million years revealed in homosporous lycophytes.</title>
        <authorList>
            <person name="Li C."/>
            <person name="Wickell D."/>
            <person name="Kuo L.Y."/>
            <person name="Chen X."/>
            <person name="Nie B."/>
            <person name="Liao X."/>
            <person name="Peng D."/>
            <person name="Ji J."/>
            <person name="Jenkins J."/>
            <person name="Williams M."/>
            <person name="Shu S."/>
            <person name="Plott C."/>
            <person name="Barry K."/>
            <person name="Rajasekar S."/>
            <person name="Grimwood J."/>
            <person name="Han X."/>
            <person name="Sun S."/>
            <person name="Hou Z."/>
            <person name="He W."/>
            <person name="Dai G."/>
            <person name="Sun C."/>
            <person name="Schmutz J."/>
            <person name="Leebens-Mack J.H."/>
            <person name="Li F.W."/>
            <person name="Wang L."/>
        </authorList>
    </citation>
    <scope>NUCLEOTIDE SEQUENCE [LARGE SCALE GENOMIC DNA]</scope>
    <source>
        <strain evidence="2">cv. PW_Plant_1</strain>
    </source>
</reference>
<dbReference type="EMBL" id="CM055103">
    <property type="protein sequence ID" value="KAJ7535431.1"/>
    <property type="molecule type" value="Genomic_DNA"/>
</dbReference>
<dbReference type="Proteomes" id="UP001162992">
    <property type="component" value="Chromosome 12"/>
</dbReference>
<comment type="caution">
    <text evidence="1">The sequence shown here is derived from an EMBL/GenBank/DDBJ whole genome shotgun (WGS) entry which is preliminary data.</text>
</comment>
<accession>A0ACC2C094</accession>
<keyword evidence="2" id="KW-1185">Reference proteome</keyword>
<proteinExistence type="predicted"/>
<evidence type="ECO:0000313" key="1">
    <source>
        <dbReference type="EMBL" id="KAJ7535431.1"/>
    </source>
</evidence>
<evidence type="ECO:0000313" key="2">
    <source>
        <dbReference type="Proteomes" id="UP001162992"/>
    </source>
</evidence>
<sequence length="195" mass="21428">MGLIAEATEDLVPNSEPDAAPLVTLEDAQQLFDSGSAALRTDDFDTALDHLSRALEIRVQHYGELAPELTSTYHKYGCALLYKVQAETDVLGESATSKEKNSTSPKTAVDEDFLTAQTGVAKGSDENSDAEGSEEELQEDEETDLELAWKMLDIARVIHEKQHTHTIAEVDVITALGDVSLEKGKTYEKFMFFNT</sequence>
<organism evidence="1 2">
    <name type="scientific">Diphasiastrum complanatum</name>
    <name type="common">Issler's clubmoss</name>
    <name type="synonym">Lycopodium complanatum</name>
    <dbReference type="NCBI Taxonomy" id="34168"/>
    <lineage>
        <taxon>Eukaryota</taxon>
        <taxon>Viridiplantae</taxon>
        <taxon>Streptophyta</taxon>
        <taxon>Embryophyta</taxon>
        <taxon>Tracheophyta</taxon>
        <taxon>Lycopodiopsida</taxon>
        <taxon>Lycopodiales</taxon>
        <taxon>Lycopodiaceae</taxon>
        <taxon>Lycopodioideae</taxon>
        <taxon>Diphasiastrum</taxon>
    </lineage>
</organism>
<gene>
    <name evidence="1" type="ORF">O6H91_12G033300</name>
</gene>
<protein>
    <submittedName>
        <fullName evidence="1">Uncharacterized protein</fullName>
    </submittedName>
</protein>